<dbReference type="GO" id="GO:0016620">
    <property type="term" value="F:oxidoreductase activity, acting on the aldehyde or oxo group of donors, NAD or NADP as acceptor"/>
    <property type="evidence" value="ECO:0007669"/>
    <property type="project" value="InterPro"/>
</dbReference>
<evidence type="ECO:0000256" key="3">
    <source>
        <dbReference type="PROSITE-ProRule" id="PRU10007"/>
    </source>
</evidence>
<dbReference type="InterPro" id="IPR015590">
    <property type="entry name" value="Aldehyde_DH_dom"/>
</dbReference>
<dbReference type="KEGG" id="parq:DSM112329_04242"/>
<dbReference type="InterPro" id="IPR016162">
    <property type="entry name" value="Ald_DH_N"/>
</dbReference>
<dbReference type="EC" id="1.2.99.10" evidence="6"/>
<name>A0AAU7B031_9ACTN</name>
<accession>A0AAU7B031</accession>
<dbReference type="Gene3D" id="3.40.605.10">
    <property type="entry name" value="Aldehyde Dehydrogenase, Chain A, domain 1"/>
    <property type="match status" value="1"/>
</dbReference>
<dbReference type="InterPro" id="IPR016163">
    <property type="entry name" value="Ald_DH_C"/>
</dbReference>
<dbReference type="PANTHER" id="PTHR11699">
    <property type="entry name" value="ALDEHYDE DEHYDROGENASE-RELATED"/>
    <property type="match status" value="1"/>
</dbReference>
<dbReference type="AlphaFoldDB" id="A0AAU7B031"/>
<keyword evidence="2 4" id="KW-0560">Oxidoreductase</keyword>
<proteinExistence type="inferred from homology"/>
<dbReference type="PROSITE" id="PS00687">
    <property type="entry name" value="ALDEHYDE_DEHYDR_GLU"/>
    <property type="match status" value="1"/>
</dbReference>
<feature type="active site" evidence="3">
    <location>
        <position position="252"/>
    </location>
</feature>
<evidence type="ECO:0000256" key="1">
    <source>
        <dbReference type="ARBA" id="ARBA00009986"/>
    </source>
</evidence>
<dbReference type="EMBL" id="CP114014">
    <property type="protein sequence ID" value="XAY07361.1"/>
    <property type="molecule type" value="Genomic_DNA"/>
</dbReference>
<evidence type="ECO:0000256" key="4">
    <source>
        <dbReference type="RuleBase" id="RU003345"/>
    </source>
</evidence>
<protein>
    <submittedName>
        <fullName evidence="6">4,4'-diapolycopene aldehyde oxidase</fullName>
        <ecNumber evidence="6">1.2.99.10</ecNumber>
    </submittedName>
</protein>
<evidence type="ECO:0000256" key="2">
    <source>
        <dbReference type="ARBA" id="ARBA00023002"/>
    </source>
</evidence>
<comment type="similarity">
    <text evidence="1 4">Belongs to the aldehyde dehydrogenase family.</text>
</comment>
<dbReference type="InterPro" id="IPR016161">
    <property type="entry name" value="Ald_DH/histidinol_DH"/>
</dbReference>
<evidence type="ECO:0000313" key="6">
    <source>
        <dbReference type="EMBL" id="XAY07361.1"/>
    </source>
</evidence>
<evidence type="ECO:0000259" key="5">
    <source>
        <dbReference type="Pfam" id="PF00171"/>
    </source>
</evidence>
<reference evidence="6" key="1">
    <citation type="submission" date="2022-12" db="EMBL/GenBank/DDBJ databases">
        <title>Paraconexibacter alkalitolerans sp. nov. and Baekduia alba sp. nov., isolated from soil and emended description of the genera Paraconexibacter (Chun et al., 2020) and Baekduia (An et al., 2020).</title>
        <authorList>
            <person name="Vieira S."/>
            <person name="Huber K.J."/>
            <person name="Geppert A."/>
            <person name="Wolf J."/>
            <person name="Neumann-Schaal M."/>
            <person name="Muesken M."/>
            <person name="Overmann J."/>
        </authorList>
    </citation>
    <scope>NUCLEOTIDE SEQUENCE</scope>
    <source>
        <strain evidence="6">AEG42_29</strain>
    </source>
</reference>
<dbReference type="Gene3D" id="3.40.309.10">
    <property type="entry name" value="Aldehyde Dehydrogenase, Chain A, domain 2"/>
    <property type="match status" value="1"/>
</dbReference>
<organism evidence="6">
    <name type="scientific">Paraconexibacter sp. AEG42_29</name>
    <dbReference type="NCBI Taxonomy" id="2997339"/>
    <lineage>
        <taxon>Bacteria</taxon>
        <taxon>Bacillati</taxon>
        <taxon>Actinomycetota</taxon>
        <taxon>Thermoleophilia</taxon>
        <taxon>Solirubrobacterales</taxon>
        <taxon>Paraconexibacteraceae</taxon>
        <taxon>Paraconexibacter</taxon>
    </lineage>
</organism>
<dbReference type="Pfam" id="PF00171">
    <property type="entry name" value="Aldedh"/>
    <property type="match status" value="1"/>
</dbReference>
<dbReference type="CDD" id="cd07099">
    <property type="entry name" value="ALDH_DDALDH"/>
    <property type="match status" value="1"/>
</dbReference>
<dbReference type="SUPFAM" id="SSF53720">
    <property type="entry name" value="ALDH-like"/>
    <property type="match status" value="1"/>
</dbReference>
<gene>
    <name evidence="6" type="primary">ald_5</name>
    <name evidence="6" type="ORF">DSM112329_04242</name>
</gene>
<feature type="domain" description="Aldehyde dehydrogenase" evidence="5">
    <location>
        <begin position="21"/>
        <end position="477"/>
    </location>
</feature>
<dbReference type="InterPro" id="IPR029510">
    <property type="entry name" value="Ald_DH_CS_GLU"/>
</dbReference>
<dbReference type="FunFam" id="3.40.309.10:FF:000009">
    <property type="entry name" value="Aldehyde dehydrogenase A"/>
    <property type="match status" value="1"/>
</dbReference>
<sequence>MAVSSGPDSIHDSSPDGRAAGKTFDILCPANGAVAGSLPNMAASEVTALAADLRAAQPAWEALGPDGRATYLYKWLDWIMDNERRLLELVQSESGKSWGDTGIEIMVAVEVINYYAKNGAAFLADKSLRPHGPASLTKRLEVHYKPYPLVGMIFPWNYPLGMPLMDVPGALMAGAAVLTKPSEVTPLAWTEVVRGWNEEIGAPPVLGCATGLGGTGAAVVDAVDMIQFTGSTKTGKKIGIRAAERLIPCSLELGGKDAMVVLADADVDRAVGGAIWGGMFNAGQSCIAIERIYVEAPIYDEFVSKLTAGVKRLRQGMDPVGAYQADLGAMATEAQLELVERHVDDAIAKGAKALTGGKRAAHGLFYPPTVLVDVDHSMVCMREETFGPTLPVMKVADEIEAMRLANDSPYGLGGSIWTADADRADRLSREFLTGGVSINNALANVFQFPLPMGGWKESGIGHRFGGPNGVLKFCRQQAFVAERVDLKTEVHWYPHSRRKNKSTDRAVRLLGMRDWRRRLGLKPKR</sequence>